<evidence type="ECO:0000313" key="3">
    <source>
        <dbReference type="EMBL" id="MPM07606.1"/>
    </source>
</evidence>
<evidence type="ECO:0000256" key="1">
    <source>
        <dbReference type="ARBA" id="ARBA00043985"/>
    </source>
</evidence>
<evidence type="ECO:0000256" key="2">
    <source>
        <dbReference type="SAM" id="MobiDB-lite"/>
    </source>
</evidence>
<dbReference type="GO" id="GO:0005829">
    <property type="term" value="C:cytosol"/>
    <property type="evidence" value="ECO:0007669"/>
    <property type="project" value="TreeGrafter"/>
</dbReference>
<dbReference type="InterPro" id="IPR007157">
    <property type="entry name" value="PspA_VIPP1"/>
</dbReference>
<comment type="similarity">
    <text evidence="1">Belongs to the PspA/Vipp/IM30 family.</text>
</comment>
<reference evidence="3" key="1">
    <citation type="submission" date="2019-08" db="EMBL/GenBank/DDBJ databases">
        <authorList>
            <person name="Kucharzyk K."/>
            <person name="Murdoch R.W."/>
            <person name="Higgins S."/>
            <person name="Loffler F."/>
        </authorList>
    </citation>
    <scope>NUCLEOTIDE SEQUENCE</scope>
</reference>
<feature type="region of interest" description="Disordered" evidence="2">
    <location>
        <begin position="182"/>
        <end position="201"/>
    </location>
</feature>
<comment type="caution">
    <text evidence="3">The sequence shown here is derived from an EMBL/GenBank/DDBJ whole genome shotgun (WGS) entry which is preliminary data.</text>
</comment>
<dbReference type="GO" id="GO:0009271">
    <property type="term" value="P:phage shock"/>
    <property type="evidence" value="ECO:0007669"/>
    <property type="project" value="TreeGrafter"/>
</dbReference>
<dbReference type="PANTHER" id="PTHR31088:SF6">
    <property type="entry name" value="PHAGE SHOCK PROTEIN A"/>
    <property type="match status" value="1"/>
</dbReference>
<dbReference type="AlphaFoldDB" id="A0A644WUL1"/>
<gene>
    <name evidence="3" type="primary">pspA_8</name>
    <name evidence="3" type="ORF">SDC9_53912</name>
</gene>
<dbReference type="Pfam" id="PF04012">
    <property type="entry name" value="PspA_IM30"/>
    <property type="match status" value="1"/>
</dbReference>
<sequence length="224" mass="25342">MQMFKRIADIFNSHVNSALDKLEDPAKMISLMITELEDTQTKARSSMAARKAEQTSLEREKAEFEKSVLRWEDRAKLAITNGREDLAREALLEKKHAAEQIKRIEEQLANLTSILASQSAQLTQIADKLKEVKDKQQILVQRARSAKEKKQVAQTLKSSDSADLARKFSELESKIERMEADAEMAGYHGKPSASDEFAKMESDEAIEAELASLKQSMTKKKEQK</sequence>
<name>A0A644WUL1_9ZZZZ</name>
<organism evidence="3">
    <name type="scientific">bioreactor metagenome</name>
    <dbReference type="NCBI Taxonomy" id="1076179"/>
    <lineage>
        <taxon>unclassified sequences</taxon>
        <taxon>metagenomes</taxon>
        <taxon>ecological metagenomes</taxon>
    </lineage>
</organism>
<dbReference type="EMBL" id="VSSQ01001355">
    <property type="protein sequence ID" value="MPM07606.1"/>
    <property type="molecule type" value="Genomic_DNA"/>
</dbReference>
<accession>A0A644WUL1</accession>
<protein>
    <submittedName>
        <fullName evidence="3">Phage shock protein A</fullName>
    </submittedName>
</protein>
<dbReference type="PANTHER" id="PTHR31088">
    <property type="entry name" value="MEMBRANE-ASSOCIATED PROTEIN VIPP1, CHLOROPLASTIC"/>
    <property type="match status" value="1"/>
</dbReference>
<proteinExistence type="inferred from homology"/>